<feature type="non-terminal residue" evidence="1">
    <location>
        <position position="66"/>
    </location>
</feature>
<evidence type="ECO:0000313" key="2">
    <source>
        <dbReference type="Proteomes" id="UP000830395"/>
    </source>
</evidence>
<protein>
    <submittedName>
        <fullName evidence="1">Uncharacterized protein</fullName>
    </submittedName>
</protein>
<organism evidence="1 2">
    <name type="scientific">Pangasius djambal</name>
    <dbReference type="NCBI Taxonomy" id="1691987"/>
    <lineage>
        <taxon>Eukaryota</taxon>
        <taxon>Metazoa</taxon>
        <taxon>Chordata</taxon>
        <taxon>Craniata</taxon>
        <taxon>Vertebrata</taxon>
        <taxon>Euteleostomi</taxon>
        <taxon>Actinopterygii</taxon>
        <taxon>Neopterygii</taxon>
        <taxon>Teleostei</taxon>
        <taxon>Ostariophysi</taxon>
        <taxon>Siluriformes</taxon>
        <taxon>Pangasiidae</taxon>
        <taxon>Pangasius</taxon>
    </lineage>
</organism>
<dbReference type="EMBL" id="CM041003">
    <property type="protein sequence ID" value="MCJ8749437.1"/>
    <property type="molecule type" value="Genomic_DNA"/>
</dbReference>
<evidence type="ECO:0000313" key="1">
    <source>
        <dbReference type="EMBL" id="MCJ8749437.1"/>
    </source>
</evidence>
<comment type="caution">
    <text evidence="1">The sequence shown here is derived from an EMBL/GenBank/DDBJ whole genome shotgun (WGS) entry which is preliminary data.</text>
</comment>
<name>A0ACC5ZPF5_9TELE</name>
<keyword evidence="2" id="KW-1185">Reference proteome</keyword>
<sequence>MARLHTHLARMKVRRQRHLLLCTAGVCLLSLLYCYKTLHQEALLQRLSTYHLRLVGFSGLIWQDTL</sequence>
<reference evidence="1" key="1">
    <citation type="submission" date="2020-02" db="EMBL/GenBank/DDBJ databases">
        <title>Genome sequencing of the panga catfish, Pangasius djambal.</title>
        <authorList>
            <person name="Wen M."/>
            <person name="Zahm M."/>
            <person name="Roques C."/>
            <person name="Cabau C."/>
            <person name="Klopp C."/>
            <person name="Donnadieu C."/>
            <person name="Jouanno E."/>
            <person name="Avarre J.-C."/>
            <person name="Campet M."/>
            <person name="Ha T."/>
            <person name="Dugue R."/>
            <person name="Lampietro C."/>
            <person name="Louis A."/>
            <person name="Herpin A."/>
            <person name="Echchiki A."/>
            <person name="Berthelot C."/>
            <person name="Parey E."/>
            <person name="Roest-Crollius H."/>
            <person name="Braasch I."/>
            <person name="Postlethwait J.H."/>
            <person name="Bobe J."/>
            <person name="Montfort J."/>
            <person name="Bouchez O."/>
            <person name="Begum T."/>
            <person name="Schartl M."/>
            <person name="Gustiano R."/>
            <person name="Guiguen Y."/>
        </authorList>
    </citation>
    <scope>NUCLEOTIDE SEQUENCE</scope>
    <source>
        <strain evidence="1">Pdj_M5554</strain>
    </source>
</reference>
<gene>
    <name evidence="1" type="ORF">PDJAM_G00176100</name>
</gene>
<proteinExistence type="predicted"/>
<dbReference type="Proteomes" id="UP000830395">
    <property type="component" value="Chromosome 29"/>
</dbReference>
<accession>A0ACC5ZPF5</accession>